<organism evidence="1 2">
    <name type="scientific">candidate division MSBL1 archaeon SCGC-AAA259A05</name>
    <dbReference type="NCBI Taxonomy" id="1698259"/>
    <lineage>
        <taxon>Archaea</taxon>
        <taxon>Methanobacteriati</taxon>
        <taxon>Methanobacteriota</taxon>
        <taxon>candidate division MSBL1</taxon>
    </lineage>
</organism>
<dbReference type="Pfam" id="PF01161">
    <property type="entry name" value="PBP"/>
    <property type="match status" value="1"/>
</dbReference>
<proteinExistence type="predicted"/>
<dbReference type="EMBL" id="LHXJ01000049">
    <property type="protein sequence ID" value="KXA90331.1"/>
    <property type="molecule type" value="Genomic_DNA"/>
</dbReference>
<protein>
    <recommendedName>
        <fullName evidence="3">Phosphatidylethanolamine-binding protein</fullName>
    </recommendedName>
</protein>
<dbReference type="InterPro" id="IPR036610">
    <property type="entry name" value="PEBP-like_sf"/>
</dbReference>
<dbReference type="PATRIC" id="fig|1698259.3.peg.1129"/>
<dbReference type="PANTHER" id="PTHR30289">
    <property type="entry name" value="UNCHARACTERIZED PROTEIN YBCL-RELATED"/>
    <property type="match status" value="1"/>
</dbReference>
<name>A0A133U7Z7_9EURY</name>
<gene>
    <name evidence="1" type="ORF">AKJ57_04210</name>
</gene>
<dbReference type="SUPFAM" id="SSF49777">
    <property type="entry name" value="PEBP-like"/>
    <property type="match status" value="1"/>
</dbReference>
<reference evidence="1 2" key="1">
    <citation type="journal article" date="2016" name="Sci. Rep.">
        <title>Metabolic traits of an uncultured archaeal lineage -MSBL1- from brine pools of the Red Sea.</title>
        <authorList>
            <person name="Mwirichia R."/>
            <person name="Alam I."/>
            <person name="Rashid M."/>
            <person name="Vinu M."/>
            <person name="Ba-Alawi W."/>
            <person name="Anthony Kamau A."/>
            <person name="Kamanda Ngugi D."/>
            <person name="Goker M."/>
            <person name="Klenk H.P."/>
            <person name="Bajic V."/>
            <person name="Stingl U."/>
        </authorList>
    </citation>
    <scope>NUCLEOTIDE SEQUENCE [LARGE SCALE GENOMIC DNA]</scope>
    <source>
        <strain evidence="1">SCGC-AAA259A05</strain>
    </source>
</reference>
<comment type="caution">
    <text evidence="1">The sequence shown here is derived from an EMBL/GenBank/DDBJ whole genome shotgun (WGS) entry which is preliminary data.</text>
</comment>
<dbReference type="Gene3D" id="3.90.280.10">
    <property type="entry name" value="PEBP-like"/>
    <property type="match status" value="1"/>
</dbReference>
<dbReference type="InterPro" id="IPR008914">
    <property type="entry name" value="PEBP"/>
</dbReference>
<sequence length="153" mass="16302">MKISSSAFGDGEEVPVKYTCDGEDVSPPLSIGDVPSEAESLAMVVDDPDAPGGVFDHWIIWNISPDADSIPEGVPTEGVVGSLEGARQGQNGFGEIGYRGPCPPPGPPHNYRFKIYALDAEIDLKPGIAKEDLEREIRGHVLGEDQIVGVYGR</sequence>
<evidence type="ECO:0000313" key="1">
    <source>
        <dbReference type="EMBL" id="KXA90331.1"/>
    </source>
</evidence>
<evidence type="ECO:0008006" key="3">
    <source>
        <dbReference type="Google" id="ProtNLM"/>
    </source>
</evidence>
<evidence type="ECO:0000313" key="2">
    <source>
        <dbReference type="Proteomes" id="UP000070163"/>
    </source>
</evidence>
<dbReference type="Proteomes" id="UP000070163">
    <property type="component" value="Unassembled WGS sequence"/>
</dbReference>
<dbReference type="CDD" id="cd00865">
    <property type="entry name" value="PEBP_bact_arch"/>
    <property type="match status" value="1"/>
</dbReference>
<dbReference type="NCBIfam" id="TIGR00481">
    <property type="entry name" value="YbhB/YbcL family Raf kinase inhibitor-like protein"/>
    <property type="match status" value="1"/>
</dbReference>
<keyword evidence="2" id="KW-1185">Reference proteome</keyword>
<dbReference type="PANTHER" id="PTHR30289:SF1">
    <property type="entry name" value="PEBP (PHOSPHATIDYLETHANOLAMINE-BINDING PROTEIN) FAMILY PROTEIN"/>
    <property type="match status" value="1"/>
</dbReference>
<dbReference type="AlphaFoldDB" id="A0A133U7Z7"/>
<accession>A0A133U7Z7</accession>
<dbReference type="InterPro" id="IPR005247">
    <property type="entry name" value="YbhB_YbcL/LppC-like"/>
</dbReference>